<sequence>MNYDMRDSSNFSSSRHSRGSKRYQKDIEMESDNGVDYEEAEFLKEDNLDNQPSTNSRLLVRSMSKSLRNLEECEEKGIDSEDLENEQYSQTRRLINREESKGGDTKYEELHIDPEKQKRNIEQVEIFSNVISKLILRLNNFTSIYVDTKFFYEQYDTVIKIRNDLNEKLKEKDSECDIRTVRINSILTTKETEILNHFAECLGMDIIDKQGLSQEMKERMKDYFKQFPNIAVLFILENVEYYVENSKQSLLYKILDMLQYAKIKFVFIATSQRVNIIDSFEKRI</sequence>
<dbReference type="Gene3D" id="3.40.50.300">
    <property type="entry name" value="P-loop containing nucleotide triphosphate hydrolases"/>
    <property type="match status" value="1"/>
</dbReference>
<organism evidence="2 3">
    <name type="scientific">Euplotes crassus</name>
    <dbReference type="NCBI Taxonomy" id="5936"/>
    <lineage>
        <taxon>Eukaryota</taxon>
        <taxon>Sar</taxon>
        <taxon>Alveolata</taxon>
        <taxon>Ciliophora</taxon>
        <taxon>Intramacronucleata</taxon>
        <taxon>Spirotrichea</taxon>
        <taxon>Hypotrichia</taxon>
        <taxon>Euplotida</taxon>
        <taxon>Euplotidae</taxon>
        <taxon>Moneuplotes</taxon>
    </lineage>
</organism>
<dbReference type="EMBL" id="CAMPGE010005396">
    <property type="protein sequence ID" value="CAI2364249.1"/>
    <property type="molecule type" value="Genomic_DNA"/>
</dbReference>
<dbReference type="PANTHER" id="PTHR12087:SF0">
    <property type="entry name" value="ORIGIN RECOGNITION COMPLEX SUBUNIT 4"/>
    <property type="match status" value="1"/>
</dbReference>
<evidence type="ECO:0000256" key="1">
    <source>
        <dbReference type="SAM" id="MobiDB-lite"/>
    </source>
</evidence>
<evidence type="ECO:0000313" key="3">
    <source>
        <dbReference type="Proteomes" id="UP001295684"/>
    </source>
</evidence>
<proteinExistence type="predicted"/>
<dbReference type="PANTHER" id="PTHR12087">
    <property type="entry name" value="ORIGIN RECOGNITION COMPLEX SUBUNIT 4"/>
    <property type="match status" value="1"/>
</dbReference>
<dbReference type="GO" id="GO:0006270">
    <property type="term" value="P:DNA replication initiation"/>
    <property type="evidence" value="ECO:0007669"/>
    <property type="project" value="TreeGrafter"/>
</dbReference>
<reference evidence="2" key="1">
    <citation type="submission" date="2023-07" db="EMBL/GenBank/DDBJ databases">
        <authorList>
            <consortium name="AG Swart"/>
            <person name="Singh M."/>
            <person name="Singh A."/>
            <person name="Seah K."/>
            <person name="Emmerich C."/>
        </authorList>
    </citation>
    <scope>NUCLEOTIDE SEQUENCE</scope>
    <source>
        <strain evidence="2">DP1</strain>
    </source>
</reference>
<feature type="region of interest" description="Disordered" evidence="1">
    <location>
        <begin position="1"/>
        <end position="34"/>
    </location>
</feature>
<keyword evidence="3" id="KW-1185">Reference proteome</keyword>
<protein>
    <submittedName>
        <fullName evidence="2">Uncharacterized protein</fullName>
    </submittedName>
</protein>
<dbReference type="InterPro" id="IPR016527">
    <property type="entry name" value="ORC4"/>
</dbReference>
<dbReference type="GO" id="GO:0003688">
    <property type="term" value="F:DNA replication origin binding"/>
    <property type="evidence" value="ECO:0007669"/>
    <property type="project" value="TreeGrafter"/>
</dbReference>
<dbReference type="AlphaFoldDB" id="A0AAD1UF25"/>
<name>A0AAD1UF25_EUPCR</name>
<gene>
    <name evidence="2" type="ORF">ECRASSUSDP1_LOCUS5592</name>
</gene>
<dbReference type="InterPro" id="IPR027417">
    <property type="entry name" value="P-loop_NTPase"/>
</dbReference>
<dbReference type="Proteomes" id="UP001295684">
    <property type="component" value="Unassembled WGS sequence"/>
</dbReference>
<accession>A0AAD1UF25</accession>
<evidence type="ECO:0000313" key="2">
    <source>
        <dbReference type="EMBL" id="CAI2364249.1"/>
    </source>
</evidence>
<dbReference type="GO" id="GO:0005664">
    <property type="term" value="C:nuclear origin of replication recognition complex"/>
    <property type="evidence" value="ECO:0007669"/>
    <property type="project" value="TreeGrafter"/>
</dbReference>
<comment type="caution">
    <text evidence="2">The sequence shown here is derived from an EMBL/GenBank/DDBJ whole genome shotgun (WGS) entry which is preliminary data.</text>
</comment>